<feature type="region of interest" description="Disordered" evidence="11">
    <location>
        <begin position="302"/>
        <end position="346"/>
    </location>
</feature>
<dbReference type="SMART" id="SM00868">
    <property type="entry name" value="zf-AD"/>
    <property type="match status" value="1"/>
</dbReference>
<proteinExistence type="inferred from homology"/>
<dbReference type="Proteomes" id="UP001652661">
    <property type="component" value="Chromosome X"/>
</dbReference>
<feature type="region of interest" description="Disordered" evidence="11">
    <location>
        <begin position="543"/>
        <end position="591"/>
    </location>
</feature>
<feature type="region of interest" description="Disordered" evidence="11">
    <location>
        <begin position="215"/>
        <end position="234"/>
    </location>
</feature>
<dbReference type="SMART" id="SM00355">
    <property type="entry name" value="ZnF_C2H2"/>
    <property type="match status" value="4"/>
</dbReference>
<dbReference type="PANTHER" id="PTHR24388">
    <property type="entry name" value="ZINC FINGER PROTEIN"/>
    <property type="match status" value="1"/>
</dbReference>
<feature type="domain" description="C2H2-type" evidence="12">
    <location>
        <begin position="527"/>
        <end position="555"/>
    </location>
</feature>
<dbReference type="SUPFAM" id="SSF57716">
    <property type="entry name" value="Glucocorticoid receptor-like (DNA-binding domain)"/>
    <property type="match status" value="1"/>
</dbReference>
<dbReference type="Gene3D" id="3.30.160.60">
    <property type="entry name" value="Classic Zinc Finger"/>
    <property type="match status" value="3"/>
</dbReference>
<dbReference type="InterPro" id="IPR012934">
    <property type="entry name" value="Znf_AD"/>
</dbReference>
<feature type="domain" description="C2H2-type" evidence="12">
    <location>
        <begin position="499"/>
        <end position="526"/>
    </location>
</feature>
<feature type="compositionally biased region" description="Low complexity" evidence="11">
    <location>
        <begin position="306"/>
        <end position="315"/>
    </location>
</feature>
<evidence type="ECO:0000259" key="12">
    <source>
        <dbReference type="PROSITE" id="PS50157"/>
    </source>
</evidence>
<feature type="domain" description="C2H2-type" evidence="12">
    <location>
        <begin position="185"/>
        <end position="213"/>
    </location>
</feature>
<evidence type="ECO:0000256" key="6">
    <source>
        <dbReference type="ARBA" id="ARBA00023125"/>
    </source>
</evidence>
<comment type="similarity">
    <text evidence="8">Belongs to the snail C2H2-type zinc-finger protein family.</text>
</comment>
<evidence type="ECO:0000256" key="5">
    <source>
        <dbReference type="ARBA" id="ARBA00022833"/>
    </source>
</evidence>
<dbReference type="GO" id="GO:0008270">
    <property type="term" value="F:zinc ion binding"/>
    <property type="evidence" value="ECO:0007669"/>
    <property type="project" value="UniProtKB-UniRule"/>
</dbReference>
<dbReference type="GO" id="GO:0005634">
    <property type="term" value="C:nucleus"/>
    <property type="evidence" value="ECO:0007669"/>
    <property type="project" value="UniProtKB-SubCell"/>
</dbReference>
<keyword evidence="7" id="KW-0539">Nucleus</keyword>
<keyword evidence="14" id="KW-1185">Reference proteome</keyword>
<feature type="binding site" evidence="10">
    <location>
        <position position="6"/>
    </location>
    <ligand>
        <name>Zn(2+)</name>
        <dbReference type="ChEBI" id="CHEBI:29105"/>
    </ligand>
</feature>
<name>A0A6P4JP13_DROKI</name>
<feature type="binding site" evidence="10">
    <location>
        <position position="75"/>
    </location>
    <ligand>
        <name>Zn(2+)</name>
        <dbReference type="ChEBI" id="CHEBI:29105"/>
    </ligand>
</feature>
<dbReference type="PROSITE" id="PS50157">
    <property type="entry name" value="ZINC_FINGER_C2H2_2"/>
    <property type="match status" value="4"/>
</dbReference>
<feature type="domain" description="C2H2-type" evidence="12">
    <location>
        <begin position="157"/>
        <end position="184"/>
    </location>
</feature>
<dbReference type="OrthoDB" id="10004641at2759"/>
<evidence type="ECO:0000256" key="8">
    <source>
        <dbReference type="ARBA" id="ARBA00037948"/>
    </source>
</evidence>
<dbReference type="SUPFAM" id="SSF57667">
    <property type="entry name" value="beta-beta-alpha zinc fingers"/>
    <property type="match status" value="2"/>
</dbReference>
<evidence type="ECO:0000313" key="15">
    <source>
        <dbReference type="RefSeq" id="XP_017036513.2"/>
    </source>
</evidence>
<feature type="domain" description="ZAD" evidence="13">
    <location>
        <begin position="1"/>
        <end position="99"/>
    </location>
</feature>
<feature type="compositionally biased region" description="Low complexity" evidence="11">
    <location>
        <begin position="569"/>
        <end position="579"/>
    </location>
</feature>
<dbReference type="Pfam" id="PF07776">
    <property type="entry name" value="zf-AD"/>
    <property type="match status" value="1"/>
</dbReference>
<feature type="compositionally biased region" description="Basic residues" evidence="11">
    <location>
        <begin position="316"/>
        <end position="331"/>
    </location>
</feature>
<evidence type="ECO:0000256" key="11">
    <source>
        <dbReference type="SAM" id="MobiDB-lite"/>
    </source>
</evidence>
<evidence type="ECO:0000256" key="2">
    <source>
        <dbReference type="ARBA" id="ARBA00022723"/>
    </source>
</evidence>
<dbReference type="InterPro" id="IPR036236">
    <property type="entry name" value="Znf_C2H2_sf"/>
</dbReference>
<dbReference type="PROSITE" id="PS00028">
    <property type="entry name" value="ZINC_FINGER_C2H2_1"/>
    <property type="match status" value="4"/>
</dbReference>
<evidence type="ECO:0000256" key="9">
    <source>
        <dbReference type="PROSITE-ProRule" id="PRU00042"/>
    </source>
</evidence>
<evidence type="ECO:0000256" key="4">
    <source>
        <dbReference type="ARBA" id="ARBA00022771"/>
    </source>
</evidence>
<feature type="binding site" evidence="10">
    <location>
        <position position="72"/>
    </location>
    <ligand>
        <name>Zn(2+)</name>
        <dbReference type="ChEBI" id="CHEBI:29105"/>
    </ligand>
</feature>
<dbReference type="Gene3D" id="3.40.1800.20">
    <property type="match status" value="1"/>
</dbReference>
<keyword evidence="6" id="KW-0238">DNA-binding</keyword>
<comment type="subcellular location">
    <subcellularLocation>
        <location evidence="1">Nucleus</location>
    </subcellularLocation>
</comment>
<dbReference type="InterPro" id="IPR013087">
    <property type="entry name" value="Znf_C2H2_type"/>
</dbReference>
<evidence type="ECO:0000256" key="3">
    <source>
        <dbReference type="ARBA" id="ARBA00022737"/>
    </source>
</evidence>
<feature type="binding site" evidence="10">
    <location>
        <position position="3"/>
    </location>
    <ligand>
        <name>Zn(2+)</name>
        <dbReference type="ChEBI" id="CHEBI:29105"/>
    </ligand>
</feature>
<dbReference type="GeneID" id="108084688"/>
<evidence type="ECO:0000256" key="1">
    <source>
        <dbReference type="ARBA" id="ARBA00004123"/>
    </source>
</evidence>
<evidence type="ECO:0000256" key="10">
    <source>
        <dbReference type="PROSITE-ProRule" id="PRU01263"/>
    </source>
</evidence>
<reference evidence="15" key="1">
    <citation type="submission" date="2025-08" db="UniProtKB">
        <authorList>
            <consortium name="RefSeq"/>
        </authorList>
    </citation>
    <scope>IDENTIFICATION</scope>
    <source>
        <strain evidence="15">14028-0561.14</strain>
        <tissue evidence="15">Whole fly</tissue>
    </source>
</reference>
<evidence type="ECO:0000256" key="7">
    <source>
        <dbReference type="ARBA" id="ARBA00023242"/>
    </source>
</evidence>
<dbReference type="PROSITE" id="PS51915">
    <property type="entry name" value="ZAD"/>
    <property type="match status" value="1"/>
</dbReference>
<evidence type="ECO:0000259" key="13">
    <source>
        <dbReference type="PROSITE" id="PS51915"/>
    </source>
</evidence>
<feature type="compositionally biased region" description="Low complexity" evidence="11">
    <location>
        <begin position="422"/>
        <end position="434"/>
    </location>
</feature>
<keyword evidence="3" id="KW-0677">Repeat</keyword>
<evidence type="ECO:0000313" key="14">
    <source>
        <dbReference type="Proteomes" id="UP001652661"/>
    </source>
</evidence>
<dbReference type="Pfam" id="PF00096">
    <property type="entry name" value="zf-C2H2"/>
    <property type="match status" value="2"/>
</dbReference>
<feature type="region of interest" description="Disordered" evidence="11">
    <location>
        <begin position="422"/>
        <end position="470"/>
    </location>
</feature>
<organism evidence="14 15">
    <name type="scientific">Drosophila kikkawai</name>
    <name type="common">Fruit fly</name>
    <dbReference type="NCBI Taxonomy" id="30033"/>
    <lineage>
        <taxon>Eukaryota</taxon>
        <taxon>Metazoa</taxon>
        <taxon>Ecdysozoa</taxon>
        <taxon>Arthropoda</taxon>
        <taxon>Hexapoda</taxon>
        <taxon>Insecta</taxon>
        <taxon>Pterygota</taxon>
        <taxon>Neoptera</taxon>
        <taxon>Endopterygota</taxon>
        <taxon>Diptera</taxon>
        <taxon>Brachycera</taxon>
        <taxon>Muscomorpha</taxon>
        <taxon>Ephydroidea</taxon>
        <taxon>Drosophilidae</taxon>
        <taxon>Drosophila</taxon>
        <taxon>Sophophora</taxon>
    </lineage>
</organism>
<dbReference type="InterPro" id="IPR050527">
    <property type="entry name" value="Snail/Krueppel_Znf"/>
</dbReference>
<accession>A0A6P4JP13</accession>
<keyword evidence="4 9" id="KW-0863">Zinc-finger</keyword>
<protein>
    <submittedName>
        <fullName evidence="15">Zinc finger protein 865</fullName>
    </submittedName>
</protein>
<dbReference type="AlphaFoldDB" id="A0A6P4JP13"/>
<dbReference type="PANTHER" id="PTHR24388:SF54">
    <property type="entry name" value="PROTEIN ESCARGOT"/>
    <property type="match status" value="1"/>
</dbReference>
<keyword evidence="5 10" id="KW-0862">Zinc</keyword>
<dbReference type="RefSeq" id="XP_017036513.2">
    <property type="nucleotide sequence ID" value="XM_017181024.3"/>
</dbReference>
<gene>
    <name evidence="15" type="primary">LOC108084688</name>
</gene>
<sequence>MICRLCLNALDEQNAVLLFGGAGAGSAPAEADDSQDDGASGKAMPESYLVQLISIHLYLCLSRDDAISTCICTECCAQLESFHNFWKLVELKQTTLCSQFLEIDCDVNWSEDGGGGEPDAQLEPHTAHLILEPEFPEIWVKTEPKAAVTTPTTANKFPCMFCEKSFKMRRYLEEHIATHTGDRPIACPYCEMAFRCRSNMYTHVKSKHTTQWLKAREERDAARSQNQGAVLGGEVKLEPAEEPAPMTAPAPVPAPSAVSVSLVPASTPAPVTKAPQPSPPSIQQQPLPLSVIKSEPGEAINLTMTKAPPSSASRVSRTRSSRRKTHSPKKVQHTEGSDASDEDLPQKRLKENELILANYNAVAAAVVAAAAASTLTGGSASVQPDSLQQRLCASLLQQQQQQDQLFAVMSATAAAAAVVSSHGAATTTTTTTTTGSILGDPYSSPPAEADRRALDKRRHNPPPPPTTTSIQAAAPISLICPNCGELPGQNHRCLSKPKYACDVCGKCFKMKRYLEEHFATHTGVKLHTCAFCPTEFRSKSNMYHHTKRKHKAEWERSRATRSAAKAGAQEQQQPQQEQQLPSVCQGGPAAV</sequence>
<keyword evidence="2 10" id="KW-0479">Metal-binding</keyword>